<sequence length="711" mass="79581">MLIYRHVAELNQKIKLKDFITVTLKHRLGNCHTVIIEYPVDKHEDLAPNSHVKLMSSTPRNTCQHRTHVGIALKSHVKKLVGDEKTRDLEKKMKDRTMTTLEELEAKNLPIGSGVQQSAGRTNTHQNQNVQSATRVNVLTVGSQAKANACPRILLAYQAMERGIHLRKIGNRSFPEIYPKKGYQSKRRAHVSNTRGALRANGWTDTMKVFHVVDPRLNHTDLSLFKVENATLHKTSVCLLGSTIEEGAVQRSKKSVGSKTQKSRKCECISKSVRVHGGERWFVGIFGKCALFQHLIGSTWKCNGDEQVRRSYQQCVNLYQSYKLTSHLIRMVEYSHSKLNYYSCPKDHPIPLGDTGWPTRAPASNSYVLRKSRESDGRRNTSGAVINGDFSSKGTNVGMRCSCNVRYVFLTAVLRRTGTKERPSSESVGGKVDVHNRAPENVWTVNGGNCEHVQIYIGGNEAYEKEKKRVQAKGDAMRNGVNKVSNNDLFTEVLYDSNNSYLSYDRDQDPDLRFENRDVRVNLPDTLIALLQGEQHIMPVPLNRHPYCHPWLQENVKLERTKATPVACIDAAIASVKDNSKNTVQLVNRCITNLETKHRAKHYRSITSVGSYRVADASGEGDGREELSSATSAITCTTRSDKQASNQANQLVRQVGISASGETKFILNQLWQPSRTIPANSTAGVPQQPPEYRFAAFSLCHSSAFNIGTTD</sequence>
<keyword evidence="3" id="KW-1185">Reference proteome</keyword>
<dbReference type="EMBL" id="GL442313">
    <property type="protein sequence ID" value="EFN63596.1"/>
    <property type="molecule type" value="Genomic_DNA"/>
</dbReference>
<reference evidence="2 3" key="1">
    <citation type="journal article" date="2010" name="Science">
        <title>Genomic comparison of the ants Camponotus floridanus and Harpegnathos saltator.</title>
        <authorList>
            <person name="Bonasio R."/>
            <person name="Zhang G."/>
            <person name="Ye C."/>
            <person name="Mutti N.S."/>
            <person name="Fang X."/>
            <person name="Qin N."/>
            <person name="Donahue G."/>
            <person name="Yang P."/>
            <person name="Li Q."/>
            <person name="Li C."/>
            <person name="Zhang P."/>
            <person name="Huang Z."/>
            <person name="Berger S.L."/>
            <person name="Reinberg D."/>
            <person name="Wang J."/>
            <person name="Liebig J."/>
        </authorList>
    </citation>
    <scope>NUCLEOTIDE SEQUENCE [LARGE SCALE GENOMIC DNA]</scope>
    <source>
        <strain evidence="3">C129</strain>
    </source>
</reference>
<gene>
    <name evidence="2" type="ORF">EAG_04870</name>
</gene>
<protein>
    <submittedName>
        <fullName evidence="2">Uncharacterized protein</fullName>
    </submittedName>
</protein>
<organism evidence="3">
    <name type="scientific">Camponotus floridanus</name>
    <name type="common">Florida carpenter ant</name>
    <dbReference type="NCBI Taxonomy" id="104421"/>
    <lineage>
        <taxon>Eukaryota</taxon>
        <taxon>Metazoa</taxon>
        <taxon>Ecdysozoa</taxon>
        <taxon>Arthropoda</taxon>
        <taxon>Hexapoda</taxon>
        <taxon>Insecta</taxon>
        <taxon>Pterygota</taxon>
        <taxon>Neoptera</taxon>
        <taxon>Endopterygota</taxon>
        <taxon>Hymenoptera</taxon>
        <taxon>Apocrita</taxon>
        <taxon>Aculeata</taxon>
        <taxon>Formicoidea</taxon>
        <taxon>Formicidae</taxon>
        <taxon>Formicinae</taxon>
        <taxon>Camponotus</taxon>
    </lineage>
</organism>
<accession>E2ASJ9</accession>
<name>E2ASJ9_CAMFO</name>
<evidence type="ECO:0000313" key="3">
    <source>
        <dbReference type="Proteomes" id="UP000000311"/>
    </source>
</evidence>
<evidence type="ECO:0000256" key="1">
    <source>
        <dbReference type="SAM" id="MobiDB-lite"/>
    </source>
</evidence>
<proteinExistence type="predicted"/>
<dbReference type="InParanoid" id="E2ASJ9"/>
<evidence type="ECO:0000313" key="2">
    <source>
        <dbReference type="EMBL" id="EFN63596.1"/>
    </source>
</evidence>
<feature type="compositionally biased region" description="Polar residues" evidence="1">
    <location>
        <begin position="114"/>
        <end position="131"/>
    </location>
</feature>
<feature type="region of interest" description="Disordered" evidence="1">
    <location>
        <begin position="109"/>
        <end position="131"/>
    </location>
</feature>
<dbReference type="AlphaFoldDB" id="E2ASJ9"/>
<dbReference type="Proteomes" id="UP000000311">
    <property type="component" value="Unassembled WGS sequence"/>
</dbReference>